<dbReference type="Gene3D" id="2.70.170.10">
    <property type="entry name" value="Neurotransmitter-gated ion-channel ligand-binding domain"/>
    <property type="match status" value="1"/>
</dbReference>
<dbReference type="EMBL" id="CAJOBI010188977">
    <property type="protein sequence ID" value="CAF4954705.1"/>
    <property type="molecule type" value="Genomic_DNA"/>
</dbReference>
<dbReference type="AlphaFoldDB" id="A0A8S3CTF5"/>
<sequence>MNCYFRQRWRDERLQFNEDVGVLSLSTSMLERLWRPDTVFYNSKYSYLHTIPTSNRLWRLFPDGSI</sequence>
<proteinExistence type="predicted"/>
<gene>
    <name evidence="2" type="ORF">SMN809_LOCUS54294</name>
</gene>
<accession>A0A8S3CTF5</accession>
<protein>
    <recommendedName>
        <fullName evidence="1">Neurotransmitter-gated ion-channel ligand-binding domain-containing protein</fullName>
    </recommendedName>
</protein>
<dbReference type="GO" id="GO:0005230">
    <property type="term" value="F:extracellular ligand-gated monoatomic ion channel activity"/>
    <property type="evidence" value="ECO:0007669"/>
    <property type="project" value="InterPro"/>
</dbReference>
<organism evidence="2 3">
    <name type="scientific">Rotaria magnacalcarata</name>
    <dbReference type="NCBI Taxonomy" id="392030"/>
    <lineage>
        <taxon>Eukaryota</taxon>
        <taxon>Metazoa</taxon>
        <taxon>Spiralia</taxon>
        <taxon>Gnathifera</taxon>
        <taxon>Rotifera</taxon>
        <taxon>Eurotatoria</taxon>
        <taxon>Bdelloidea</taxon>
        <taxon>Philodinida</taxon>
        <taxon>Philodinidae</taxon>
        <taxon>Rotaria</taxon>
    </lineage>
</organism>
<feature type="non-terminal residue" evidence="2">
    <location>
        <position position="66"/>
    </location>
</feature>
<evidence type="ECO:0000313" key="2">
    <source>
        <dbReference type="EMBL" id="CAF4954705.1"/>
    </source>
</evidence>
<dbReference type="GO" id="GO:0016020">
    <property type="term" value="C:membrane"/>
    <property type="evidence" value="ECO:0007669"/>
    <property type="project" value="InterPro"/>
</dbReference>
<dbReference type="SUPFAM" id="SSF63712">
    <property type="entry name" value="Nicotinic receptor ligand binding domain-like"/>
    <property type="match status" value="1"/>
</dbReference>
<dbReference type="Pfam" id="PF02931">
    <property type="entry name" value="Neur_chan_LBD"/>
    <property type="match status" value="1"/>
</dbReference>
<reference evidence="2" key="1">
    <citation type="submission" date="2021-02" db="EMBL/GenBank/DDBJ databases">
        <authorList>
            <person name="Nowell W R."/>
        </authorList>
    </citation>
    <scope>NUCLEOTIDE SEQUENCE</scope>
</reference>
<name>A0A8S3CTF5_9BILA</name>
<dbReference type="InterPro" id="IPR006202">
    <property type="entry name" value="Neur_chan_lig-bd"/>
</dbReference>
<comment type="caution">
    <text evidence="2">The sequence shown here is derived from an EMBL/GenBank/DDBJ whole genome shotgun (WGS) entry which is preliminary data.</text>
</comment>
<evidence type="ECO:0000259" key="1">
    <source>
        <dbReference type="Pfam" id="PF02931"/>
    </source>
</evidence>
<evidence type="ECO:0000313" key="3">
    <source>
        <dbReference type="Proteomes" id="UP000676336"/>
    </source>
</evidence>
<dbReference type="InterPro" id="IPR036734">
    <property type="entry name" value="Neur_chan_lig-bd_sf"/>
</dbReference>
<feature type="domain" description="Neurotransmitter-gated ion-channel ligand-binding" evidence="1">
    <location>
        <begin position="1"/>
        <end position="66"/>
    </location>
</feature>
<dbReference type="Proteomes" id="UP000676336">
    <property type="component" value="Unassembled WGS sequence"/>
</dbReference>